<gene>
    <name evidence="1" type="ORF">ACFSKV_12635</name>
</gene>
<dbReference type="EMBL" id="JBHUIV010000016">
    <property type="protein sequence ID" value="MFD2202413.1"/>
    <property type="molecule type" value="Genomic_DNA"/>
</dbReference>
<reference evidence="2" key="1">
    <citation type="journal article" date="2019" name="Int. J. Syst. Evol. Microbiol.">
        <title>The Global Catalogue of Microorganisms (GCM) 10K type strain sequencing project: providing services to taxonomists for standard genome sequencing and annotation.</title>
        <authorList>
            <consortium name="The Broad Institute Genomics Platform"/>
            <consortium name="The Broad Institute Genome Sequencing Center for Infectious Disease"/>
            <person name="Wu L."/>
            <person name="Ma J."/>
        </authorList>
    </citation>
    <scope>NUCLEOTIDE SEQUENCE [LARGE SCALE GENOMIC DNA]</scope>
    <source>
        <strain evidence="2">KCTC 19812</strain>
    </source>
</reference>
<dbReference type="Proteomes" id="UP001597414">
    <property type="component" value="Unassembled WGS sequence"/>
</dbReference>
<protein>
    <submittedName>
        <fullName evidence="1">DUF2851 family protein</fullName>
    </submittedName>
</protein>
<keyword evidence="2" id="KW-1185">Reference proteome</keyword>
<dbReference type="InterPro" id="IPR021272">
    <property type="entry name" value="DUF2851"/>
</dbReference>
<evidence type="ECO:0000313" key="2">
    <source>
        <dbReference type="Proteomes" id="UP001597414"/>
    </source>
</evidence>
<organism evidence="1 2">
    <name type="scientific">Shivajiella indica</name>
    <dbReference type="NCBI Taxonomy" id="872115"/>
    <lineage>
        <taxon>Bacteria</taxon>
        <taxon>Pseudomonadati</taxon>
        <taxon>Bacteroidota</taxon>
        <taxon>Cytophagia</taxon>
        <taxon>Cytophagales</taxon>
        <taxon>Cyclobacteriaceae</taxon>
        <taxon>Shivajiella</taxon>
    </lineage>
</organism>
<dbReference type="Pfam" id="PF11013">
    <property type="entry name" value="DUF2851"/>
    <property type="match status" value="1"/>
</dbReference>
<accession>A0ABW5BBV1</accession>
<name>A0ABW5BBV1_9BACT</name>
<dbReference type="RefSeq" id="WP_380803249.1">
    <property type="nucleotide sequence ID" value="NZ_JBHUIV010000016.1"/>
</dbReference>
<sequence length="431" mass="50963">MDFQENFLHAVWKYQYFDKTNLQTTNGDPIEIKKIGFHNLHEGPDFLESHIRIYNIDYFGHVEIHRKASEWMTHEHHKDERYNSVILHVVYDEDRAITHKDGTIIPTLELKGKIHLEVLRNFEKLSDGKDEILCGSRIMEIPSIIRFSMLEKSLIERLEAKSAIIDRILKSTKNDWEETSYRWLFLCCGFKTNGDSMLKLAESIPLKTLKKHSERIPSLEALLFGQAGLLPESSLDEFSIYLKKEYDFYQKKYLLKQLVKFEDWKMMGVRPQNFPYQRISQLAMILHKEPNLFASILKYGQTFNQILPIFQIERSNYWQYHYRLGVKAPRKISKNLSKDTINLLLINFVTPLWYGYGKYIQDDTWKEKALDLLQEIGSENNFIIRKFILHGWQAGNAFDSQGMIGLYQEYCKRKKCLDCKIGQNLLKPKKK</sequence>
<proteinExistence type="predicted"/>
<comment type="caution">
    <text evidence="1">The sequence shown here is derived from an EMBL/GenBank/DDBJ whole genome shotgun (WGS) entry which is preliminary data.</text>
</comment>
<evidence type="ECO:0000313" key="1">
    <source>
        <dbReference type="EMBL" id="MFD2202413.1"/>
    </source>
</evidence>